<dbReference type="GO" id="GO:0003677">
    <property type="term" value="F:DNA binding"/>
    <property type="evidence" value="ECO:0007669"/>
    <property type="project" value="UniProtKB-KW"/>
</dbReference>
<accession>A0A1H7GWB2</accession>
<dbReference type="PANTHER" id="PTHR46558">
    <property type="entry name" value="TRACRIPTIONAL REGULATORY PROTEIN-RELATED-RELATED"/>
    <property type="match status" value="1"/>
</dbReference>
<keyword evidence="2" id="KW-1133">Transmembrane helix</keyword>
<proteinExistence type="predicted"/>
<gene>
    <name evidence="4" type="ORF">SAMN05216469_102294</name>
</gene>
<feature type="transmembrane region" description="Helical" evidence="2">
    <location>
        <begin position="106"/>
        <end position="126"/>
    </location>
</feature>
<sequence>MELGAQIKRLRKERGWNQDEFAARAYVSRQTVSNWENEKSYPDVHSLMILSDIFGVTLDELVKGDVETMKKEIDNASIDEYKLWANIYSVMFIIALLLPYPLSRFFGWWGAGAWLCFMAVTIGVAFKVEKLKKKNNVQTFKEITAFLEGKSLDDLEQMREEVKRPYQKVLLAIGAGVAALAVMMIMHLLLDVLK</sequence>
<name>A0A1H7GWB2_RUMAL</name>
<evidence type="ECO:0000313" key="4">
    <source>
        <dbReference type="EMBL" id="SEK42334.1"/>
    </source>
</evidence>
<dbReference type="RefSeq" id="WP_074829720.1">
    <property type="nucleotide sequence ID" value="NZ_FOAT01000002.1"/>
</dbReference>
<dbReference type="PANTHER" id="PTHR46558:SF15">
    <property type="entry name" value="HELIX-TURN-HELIX DOMAIN PROTEIN"/>
    <property type="match status" value="1"/>
</dbReference>
<evidence type="ECO:0000313" key="5">
    <source>
        <dbReference type="Proteomes" id="UP000186015"/>
    </source>
</evidence>
<feature type="transmembrane region" description="Helical" evidence="2">
    <location>
        <begin position="83"/>
        <end position="100"/>
    </location>
</feature>
<dbReference type="CDD" id="cd00093">
    <property type="entry name" value="HTH_XRE"/>
    <property type="match status" value="1"/>
</dbReference>
<dbReference type="InterPro" id="IPR010982">
    <property type="entry name" value="Lambda_DNA-bd_dom_sf"/>
</dbReference>
<reference evidence="4 5" key="1">
    <citation type="submission" date="2016-10" db="EMBL/GenBank/DDBJ databases">
        <authorList>
            <person name="de Groot N.N."/>
        </authorList>
    </citation>
    <scope>NUCLEOTIDE SEQUENCE [LARGE SCALE GENOMIC DNA]</scope>
    <source>
        <strain evidence="4 5">KH2T6</strain>
    </source>
</reference>
<dbReference type="Proteomes" id="UP000186015">
    <property type="component" value="Unassembled WGS sequence"/>
</dbReference>
<dbReference type="Gene3D" id="1.10.260.40">
    <property type="entry name" value="lambda repressor-like DNA-binding domains"/>
    <property type="match status" value="1"/>
</dbReference>
<keyword evidence="1" id="KW-0238">DNA-binding</keyword>
<feature type="transmembrane region" description="Helical" evidence="2">
    <location>
        <begin position="169"/>
        <end position="190"/>
    </location>
</feature>
<dbReference type="InterPro" id="IPR001387">
    <property type="entry name" value="Cro/C1-type_HTH"/>
</dbReference>
<evidence type="ECO:0000259" key="3">
    <source>
        <dbReference type="PROSITE" id="PS50943"/>
    </source>
</evidence>
<protein>
    <submittedName>
        <fullName evidence="4">Transcriptional regulator, contains XRE-family HTH domain</fullName>
    </submittedName>
</protein>
<keyword evidence="2" id="KW-0472">Membrane</keyword>
<dbReference type="PROSITE" id="PS50943">
    <property type="entry name" value="HTH_CROC1"/>
    <property type="match status" value="1"/>
</dbReference>
<keyword evidence="2" id="KW-0812">Transmembrane</keyword>
<evidence type="ECO:0000256" key="1">
    <source>
        <dbReference type="ARBA" id="ARBA00023125"/>
    </source>
</evidence>
<dbReference type="EMBL" id="FOAT01000002">
    <property type="protein sequence ID" value="SEK42334.1"/>
    <property type="molecule type" value="Genomic_DNA"/>
</dbReference>
<dbReference type="SUPFAM" id="SSF47413">
    <property type="entry name" value="lambda repressor-like DNA-binding domains"/>
    <property type="match status" value="1"/>
</dbReference>
<dbReference type="SMART" id="SM00530">
    <property type="entry name" value="HTH_XRE"/>
    <property type="match status" value="1"/>
</dbReference>
<feature type="domain" description="HTH cro/C1-type" evidence="3">
    <location>
        <begin position="7"/>
        <end position="61"/>
    </location>
</feature>
<dbReference type="Pfam" id="PF01381">
    <property type="entry name" value="HTH_3"/>
    <property type="match status" value="1"/>
</dbReference>
<organism evidence="4 5">
    <name type="scientific">Ruminococcus albus</name>
    <dbReference type="NCBI Taxonomy" id="1264"/>
    <lineage>
        <taxon>Bacteria</taxon>
        <taxon>Bacillati</taxon>
        <taxon>Bacillota</taxon>
        <taxon>Clostridia</taxon>
        <taxon>Eubacteriales</taxon>
        <taxon>Oscillospiraceae</taxon>
        <taxon>Ruminococcus</taxon>
    </lineage>
</organism>
<dbReference type="OrthoDB" id="9801008at2"/>
<dbReference type="AlphaFoldDB" id="A0A1H7GWB2"/>
<evidence type="ECO:0000256" key="2">
    <source>
        <dbReference type="SAM" id="Phobius"/>
    </source>
</evidence>